<sequence>MSLSVCMHHSSNAYAQVTELASKLFFMISSFLVPFFATSVLVLAYFSMEHLNKQIKASSGTRNGLIRETQNIETLKALSKLLNHRHPLQSPPLTVIATITTTRRHHHYSSSPPSPPVLTLATHRPHPHHQSWSAPLTINTTHHHQHSPPSLLISRPRLNVTSPNSVRSHPRTHSHRQRRLVHDLSHSLSCLIFQSFLQFVRVSDFAISYSTGDAAADFSDAPYLPSLTPICLLLPLQEVGRFNDLAKELKQKGCSGSWKFVPFLISIGLFLL</sequence>
<reference evidence="3 4" key="1">
    <citation type="journal article" date="2023" name="Plants (Basel)">
        <title>Bridging the Gap: Combining Genomics and Transcriptomics Approaches to Understand Stylosanthes scabra, an Orphan Legume from the Brazilian Caatinga.</title>
        <authorList>
            <person name="Ferreira-Neto J.R.C."/>
            <person name="da Silva M.D."/>
            <person name="Binneck E."/>
            <person name="de Melo N.F."/>
            <person name="da Silva R.H."/>
            <person name="de Melo A.L.T.M."/>
            <person name="Pandolfi V."/>
            <person name="Bustamante F.O."/>
            <person name="Brasileiro-Vidal A.C."/>
            <person name="Benko-Iseppon A.M."/>
        </authorList>
    </citation>
    <scope>NUCLEOTIDE SEQUENCE [LARGE SCALE GENOMIC DNA]</scope>
    <source>
        <tissue evidence="3">Leaves</tissue>
    </source>
</reference>
<feature type="transmembrane region" description="Helical" evidence="2">
    <location>
        <begin position="24"/>
        <end position="46"/>
    </location>
</feature>
<evidence type="ECO:0000256" key="1">
    <source>
        <dbReference type="SAM" id="MobiDB-lite"/>
    </source>
</evidence>
<comment type="caution">
    <text evidence="3">The sequence shown here is derived from an EMBL/GenBank/DDBJ whole genome shotgun (WGS) entry which is preliminary data.</text>
</comment>
<gene>
    <name evidence="3" type="ORF">PIB30_073899</name>
</gene>
<keyword evidence="2" id="KW-0472">Membrane</keyword>
<feature type="region of interest" description="Disordered" evidence="1">
    <location>
        <begin position="139"/>
        <end position="178"/>
    </location>
</feature>
<evidence type="ECO:0000313" key="4">
    <source>
        <dbReference type="Proteomes" id="UP001341840"/>
    </source>
</evidence>
<keyword evidence="4" id="KW-1185">Reference proteome</keyword>
<name>A0ABU6RPK0_9FABA</name>
<dbReference type="Proteomes" id="UP001341840">
    <property type="component" value="Unassembled WGS sequence"/>
</dbReference>
<protein>
    <submittedName>
        <fullName evidence="3">Uncharacterized protein</fullName>
    </submittedName>
</protein>
<dbReference type="EMBL" id="JASCZI010031114">
    <property type="protein sequence ID" value="MED6125987.1"/>
    <property type="molecule type" value="Genomic_DNA"/>
</dbReference>
<keyword evidence="2" id="KW-1133">Transmembrane helix</keyword>
<accession>A0ABU6RPK0</accession>
<feature type="compositionally biased region" description="Basic residues" evidence="1">
    <location>
        <begin position="168"/>
        <end position="178"/>
    </location>
</feature>
<proteinExistence type="predicted"/>
<evidence type="ECO:0000256" key="2">
    <source>
        <dbReference type="SAM" id="Phobius"/>
    </source>
</evidence>
<organism evidence="3 4">
    <name type="scientific">Stylosanthes scabra</name>
    <dbReference type="NCBI Taxonomy" id="79078"/>
    <lineage>
        <taxon>Eukaryota</taxon>
        <taxon>Viridiplantae</taxon>
        <taxon>Streptophyta</taxon>
        <taxon>Embryophyta</taxon>
        <taxon>Tracheophyta</taxon>
        <taxon>Spermatophyta</taxon>
        <taxon>Magnoliopsida</taxon>
        <taxon>eudicotyledons</taxon>
        <taxon>Gunneridae</taxon>
        <taxon>Pentapetalae</taxon>
        <taxon>rosids</taxon>
        <taxon>fabids</taxon>
        <taxon>Fabales</taxon>
        <taxon>Fabaceae</taxon>
        <taxon>Papilionoideae</taxon>
        <taxon>50 kb inversion clade</taxon>
        <taxon>dalbergioids sensu lato</taxon>
        <taxon>Dalbergieae</taxon>
        <taxon>Pterocarpus clade</taxon>
        <taxon>Stylosanthes</taxon>
    </lineage>
</organism>
<keyword evidence="2" id="KW-0812">Transmembrane</keyword>
<evidence type="ECO:0000313" key="3">
    <source>
        <dbReference type="EMBL" id="MED6125987.1"/>
    </source>
</evidence>